<reference evidence="1" key="1">
    <citation type="submission" date="2018-05" db="EMBL/GenBank/DDBJ databases">
        <authorList>
            <person name="Lanie J.A."/>
            <person name="Ng W.-L."/>
            <person name="Kazmierczak K.M."/>
            <person name="Andrzejewski T.M."/>
            <person name="Davidsen T.M."/>
            <person name="Wayne K.J."/>
            <person name="Tettelin H."/>
            <person name="Glass J.I."/>
            <person name="Rusch D."/>
            <person name="Podicherti R."/>
            <person name="Tsui H.-C.T."/>
            <person name="Winkler M.E."/>
        </authorList>
    </citation>
    <scope>NUCLEOTIDE SEQUENCE</scope>
</reference>
<dbReference type="EMBL" id="UINC01000867">
    <property type="protein sequence ID" value="SUZ62397.1"/>
    <property type="molecule type" value="Genomic_DNA"/>
</dbReference>
<organism evidence="1">
    <name type="scientific">marine metagenome</name>
    <dbReference type="NCBI Taxonomy" id="408172"/>
    <lineage>
        <taxon>unclassified sequences</taxon>
        <taxon>metagenomes</taxon>
        <taxon>ecological metagenomes</taxon>
    </lineage>
</organism>
<proteinExistence type="predicted"/>
<name>A0A381P7Q6_9ZZZZ</name>
<dbReference type="AlphaFoldDB" id="A0A381P7Q6"/>
<sequence length="97" mass="11347">LIRMTVTPEMMRKLLIQMTVIPEMMRKLLIRMTVIPEMMRKLLIRVTVIPEMMRKLLMVTMKRLPQKFCLSTKAKMMLPSTPATQMTPSPTTKGRKV</sequence>
<feature type="non-terminal residue" evidence="1">
    <location>
        <position position="97"/>
    </location>
</feature>
<evidence type="ECO:0000313" key="1">
    <source>
        <dbReference type="EMBL" id="SUZ62397.1"/>
    </source>
</evidence>
<protein>
    <submittedName>
        <fullName evidence="1">Uncharacterized protein</fullName>
    </submittedName>
</protein>
<feature type="non-terminal residue" evidence="1">
    <location>
        <position position="1"/>
    </location>
</feature>
<gene>
    <name evidence="1" type="ORF">METZ01_LOCUS15251</name>
</gene>
<accession>A0A381P7Q6</accession>